<proteinExistence type="predicted"/>
<name>A0A3R9RD29_9BACI</name>
<dbReference type="EMBL" id="RBVX01000013">
    <property type="protein sequence ID" value="RSL32668.1"/>
    <property type="molecule type" value="Genomic_DNA"/>
</dbReference>
<dbReference type="NCBIfam" id="TIGR01603">
    <property type="entry name" value="maj_tail_phi13"/>
    <property type="match status" value="1"/>
</dbReference>
<dbReference type="InterPro" id="IPR006490">
    <property type="entry name" value="Maj_tail_phi13"/>
</dbReference>
<comment type="caution">
    <text evidence="1">The sequence shown here is derived from an EMBL/GenBank/DDBJ whole genome shotgun (WGS) entry which is preliminary data.</text>
</comment>
<dbReference type="RefSeq" id="WP_125556588.1">
    <property type="nucleotide sequence ID" value="NZ_RBVX01000013.1"/>
</dbReference>
<dbReference type="Proteomes" id="UP000275076">
    <property type="component" value="Unassembled WGS sequence"/>
</dbReference>
<keyword evidence="2" id="KW-1185">Reference proteome</keyword>
<protein>
    <submittedName>
        <fullName evidence="1">Phage tail protein</fullName>
    </submittedName>
</protein>
<sequence>MGTNARVGFKDLHFALLSDETDGSFTYETPEKISGAMTGTVTPGVNWANLYTDDSITETAQSMGVVEISLDVADLDPTSYALLMGTEVNADGAVIDNTSDKKPYGALGFRSERADGTYEYVWLLKGKFGVPEDSYSTKSESIEFQSQTIAGRFVARSDGKWRARVVEGTEAAATDVIDTWFDDVYDAETAAA</sequence>
<reference evidence="1 2" key="1">
    <citation type="submission" date="2018-10" db="EMBL/GenBank/DDBJ databases">
        <title>Draft genome sequence of Bacillus salarius IM0101, isolated from a hypersaline soil in Inner Mongolia, China.</title>
        <authorList>
            <person name="Yamprayoonswat W."/>
            <person name="Boonvisut S."/>
            <person name="Jumpathong W."/>
            <person name="Sittihan S."/>
            <person name="Ruangsuj P."/>
            <person name="Wanthongcharoen S."/>
            <person name="Thongpramul N."/>
            <person name="Pimmason S."/>
            <person name="Yu B."/>
            <person name="Yasawong M."/>
        </authorList>
    </citation>
    <scope>NUCLEOTIDE SEQUENCE [LARGE SCALE GENOMIC DNA]</scope>
    <source>
        <strain evidence="1 2">IM0101</strain>
    </source>
</reference>
<organism evidence="1 2">
    <name type="scientific">Salibacterium salarium</name>
    <dbReference type="NCBI Taxonomy" id="284579"/>
    <lineage>
        <taxon>Bacteria</taxon>
        <taxon>Bacillati</taxon>
        <taxon>Bacillota</taxon>
        <taxon>Bacilli</taxon>
        <taxon>Bacillales</taxon>
        <taxon>Bacillaceae</taxon>
    </lineage>
</organism>
<dbReference type="AlphaFoldDB" id="A0A3R9RD29"/>
<accession>A0A3R9RD29</accession>
<evidence type="ECO:0000313" key="2">
    <source>
        <dbReference type="Proteomes" id="UP000275076"/>
    </source>
</evidence>
<evidence type="ECO:0000313" key="1">
    <source>
        <dbReference type="EMBL" id="RSL32668.1"/>
    </source>
</evidence>
<gene>
    <name evidence="1" type="ORF">D7Z54_14560</name>
</gene>
<dbReference type="OrthoDB" id="3078218at2"/>